<sequence>MEQNSKNTPSAMTGEAPVRSCDTHYIARVGMIAAVYAAATLVTVMFLGSLAWGPIQFRVSEALCVLALFTPAAVPGLTLGCAIANIANIALSGTGMLGMLDVVFGSLATFVGASITWKLRRRPAIALMGPVLANALIVPAYLPLLLQGIGFYTIPFTSISLDGAYPLMYLFGLVTTGLGEAVIMYLLGYPLARSLAKTPLIKRELAQTGTSR</sequence>
<feature type="transmembrane region" description="Helical" evidence="1">
    <location>
        <begin position="131"/>
        <end position="154"/>
    </location>
</feature>
<reference evidence="2 3" key="1">
    <citation type="submission" date="2019-10" db="EMBL/GenBank/DDBJ databases">
        <authorList>
            <person name="Wolf R A."/>
        </authorList>
    </citation>
    <scope>NUCLEOTIDE SEQUENCE [LARGE SCALE GENOMIC DNA]</scope>
    <source>
        <strain evidence="2">Collinsella_intestinalis_DSM_13632</strain>
    </source>
</reference>
<feature type="transmembrane region" description="Helical" evidence="1">
    <location>
        <begin position="25"/>
        <end position="51"/>
    </location>
</feature>
<feature type="transmembrane region" description="Helical" evidence="1">
    <location>
        <begin position="97"/>
        <end position="119"/>
    </location>
</feature>
<evidence type="ECO:0000313" key="3">
    <source>
        <dbReference type="Proteomes" id="UP000405524"/>
    </source>
</evidence>
<evidence type="ECO:0000256" key="1">
    <source>
        <dbReference type="SAM" id="Phobius"/>
    </source>
</evidence>
<name>A0A5K1J4B9_9ACTN</name>
<evidence type="ECO:0000313" key="2">
    <source>
        <dbReference type="EMBL" id="VWL97835.1"/>
    </source>
</evidence>
<dbReference type="Pfam" id="PF06177">
    <property type="entry name" value="QueT"/>
    <property type="match status" value="1"/>
</dbReference>
<dbReference type="AlphaFoldDB" id="A0A5K1J4B9"/>
<accession>A0A5K1J4B9</accession>
<dbReference type="EMBL" id="CABWIC010000011">
    <property type="protein sequence ID" value="VWL97835.1"/>
    <property type="molecule type" value="Genomic_DNA"/>
</dbReference>
<keyword evidence="1" id="KW-0812">Transmembrane</keyword>
<keyword evidence="1" id="KW-0472">Membrane</keyword>
<dbReference type="InterPro" id="IPR010387">
    <property type="entry name" value="QueT"/>
</dbReference>
<dbReference type="PANTHER" id="PTHR40044:SF1">
    <property type="entry name" value="INTEGRAL MEMBRANE PROTEIN"/>
    <property type="match status" value="1"/>
</dbReference>
<gene>
    <name evidence="2" type="primary">queT</name>
    <name evidence="2" type="ORF">JKKLCJKK_00938</name>
</gene>
<feature type="transmembrane region" description="Helical" evidence="1">
    <location>
        <begin position="63"/>
        <end position="91"/>
    </location>
</feature>
<protein>
    <submittedName>
        <fullName evidence="2">Queuosine transporter QueT</fullName>
    </submittedName>
</protein>
<dbReference type="Proteomes" id="UP000405524">
    <property type="component" value="Unassembled WGS sequence"/>
</dbReference>
<organism evidence="2 3">
    <name type="scientific">Collinsella intestinalis</name>
    <dbReference type="NCBI Taxonomy" id="147207"/>
    <lineage>
        <taxon>Bacteria</taxon>
        <taxon>Bacillati</taxon>
        <taxon>Actinomycetota</taxon>
        <taxon>Coriobacteriia</taxon>
        <taxon>Coriobacteriales</taxon>
        <taxon>Coriobacteriaceae</taxon>
        <taxon>Collinsella</taxon>
    </lineage>
</organism>
<proteinExistence type="predicted"/>
<dbReference type="PANTHER" id="PTHR40044">
    <property type="entry name" value="INTEGRAL MEMBRANE PROTEIN-RELATED"/>
    <property type="match status" value="1"/>
</dbReference>
<dbReference type="PIRSF" id="PIRSF031501">
    <property type="entry name" value="QueT"/>
    <property type="match status" value="1"/>
</dbReference>
<keyword evidence="1" id="KW-1133">Transmembrane helix</keyword>
<feature type="transmembrane region" description="Helical" evidence="1">
    <location>
        <begin position="166"/>
        <end position="187"/>
    </location>
</feature>